<accession>A0A4Q4TV69</accession>
<dbReference type="Gene3D" id="3.90.25.10">
    <property type="entry name" value="UDP-galactose 4-epimerase, domain 1"/>
    <property type="match status" value="1"/>
</dbReference>
<evidence type="ECO:0000313" key="5">
    <source>
        <dbReference type="EMBL" id="RYP10454.1"/>
    </source>
</evidence>
<evidence type="ECO:0000313" key="6">
    <source>
        <dbReference type="Proteomes" id="UP000293360"/>
    </source>
</evidence>
<dbReference type="AlphaFoldDB" id="A0A4Q4TV69"/>
<gene>
    <name evidence="5" type="ORF">DL764_000637</name>
</gene>
<dbReference type="GO" id="GO:0016491">
    <property type="term" value="F:oxidoreductase activity"/>
    <property type="evidence" value="ECO:0007669"/>
    <property type="project" value="UniProtKB-KW"/>
</dbReference>
<dbReference type="Proteomes" id="UP000293360">
    <property type="component" value="Unassembled WGS sequence"/>
</dbReference>
<name>A0A4Q4TV69_9PEZI</name>
<dbReference type="PANTHER" id="PTHR47706">
    <property type="entry name" value="NMRA-LIKE FAMILY PROTEIN"/>
    <property type="match status" value="1"/>
</dbReference>
<reference evidence="5 6" key="1">
    <citation type="submission" date="2018-06" db="EMBL/GenBank/DDBJ databases">
        <title>Complete Genomes of Monosporascus.</title>
        <authorList>
            <person name="Robinson A.J."/>
            <person name="Natvig D.O."/>
        </authorList>
    </citation>
    <scope>NUCLEOTIDE SEQUENCE [LARGE SCALE GENOMIC DNA]</scope>
    <source>
        <strain evidence="5 6">CBS 110550</strain>
    </source>
</reference>
<dbReference type="EMBL" id="QJNU01000018">
    <property type="protein sequence ID" value="RYP10454.1"/>
    <property type="molecule type" value="Genomic_DNA"/>
</dbReference>
<dbReference type="PANTHER" id="PTHR47706:SF6">
    <property type="entry name" value="NMRA-LIKE FAMILY PROTEIN (AFU_ORTHOLOGUE AFUA_6G00280)"/>
    <property type="match status" value="1"/>
</dbReference>
<evidence type="ECO:0000256" key="3">
    <source>
        <dbReference type="SAM" id="Phobius"/>
    </source>
</evidence>
<feature type="transmembrane region" description="Helical" evidence="3">
    <location>
        <begin position="160"/>
        <end position="180"/>
    </location>
</feature>
<keyword evidence="1" id="KW-0521">NADP</keyword>
<comment type="caution">
    <text evidence="5">The sequence shown here is derived from an EMBL/GenBank/DDBJ whole genome shotgun (WGS) entry which is preliminary data.</text>
</comment>
<dbReference type="InterPro" id="IPR045312">
    <property type="entry name" value="PCBER-like"/>
</dbReference>
<dbReference type="Pfam" id="PF05368">
    <property type="entry name" value="NmrA"/>
    <property type="match status" value="1"/>
</dbReference>
<dbReference type="InterPro" id="IPR008030">
    <property type="entry name" value="NmrA-like"/>
</dbReference>
<dbReference type="STRING" id="155417.A0A4Q4TV69"/>
<proteinExistence type="predicted"/>
<keyword evidence="2" id="KW-0560">Oxidoreductase</keyword>
<evidence type="ECO:0000256" key="2">
    <source>
        <dbReference type="ARBA" id="ARBA00023002"/>
    </source>
</evidence>
<keyword evidence="6" id="KW-1185">Reference proteome</keyword>
<dbReference type="OrthoDB" id="5283654at2759"/>
<dbReference type="CDD" id="cd05259">
    <property type="entry name" value="PCBER_SDR_a"/>
    <property type="match status" value="1"/>
</dbReference>
<dbReference type="InterPro" id="IPR051609">
    <property type="entry name" value="NmrA/Isoflavone_reductase-like"/>
</dbReference>
<evidence type="ECO:0000256" key="1">
    <source>
        <dbReference type="ARBA" id="ARBA00022857"/>
    </source>
</evidence>
<dbReference type="SUPFAM" id="SSF51735">
    <property type="entry name" value="NAD(P)-binding Rossmann-fold domains"/>
    <property type="match status" value="1"/>
</dbReference>
<organism evidence="5 6">
    <name type="scientific">Monosporascus ibericus</name>
    <dbReference type="NCBI Taxonomy" id="155417"/>
    <lineage>
        <taxon>Eukaryota</taxon>
        <taxon>Fungi</taxon>
        <taxon>Dikarya</taxon>
        <taxon>Ascomycota</taxon>
        <taxon>Pezizomycotina</taxon>
        <taxon>Sordariomycetes</taxon>
        <taxon>Xylariomycetidae</taxon>
        <taxon>Xylariales</taxon>
        <taxon>Xylariales incertae sedis</taxon>
        <taxon>Monosporascus</taxon>
    </lineage>
</organism>
<dbReference type="InterPro" id="IPR036291">
    <property type="entry name" value="NAD(P)-bd_dom_sf"/>
</dbReference>
<keyword evidence="3" id="KW-1133">Transmembrane helix</keyword>
<sequence>MTTQQQRQPILIVGAGELGTSVLEALAAHPKRDAARSPISVLLRKSTIESADPAKRASNERLRALGAAELVPGDVVGGSEEELANTFRRFHTVVVCAGMGLPAGTQLRISRAALAAGVPRLLPWQWGIDYDVVGFGSAQDLFDEQLSVRQLLRGQQATDWVIVSVGLFMSFLFVPAFGAVDLGSRTVRGLGGWDTPVTTTAVRDIGRVAAEVVCDPRDDAHHRVVYAGGDTLTYGRVADLVEKRFGGRWTREEWPLDLLKKRSEENPDDAMVKYQDVFGAGKGVAWDLARTINRQRGMRMQTVEDYLAEMKDLE</sequence>
<keyword evidence="3" id="KW-0472">Membrane</keyword>
<feature type="domain" description="NmrA-like" evidence="4">
    <location>
        <begin position="8"/>
        <end position="290"/>
    </location>
</feature>
<protein>
    <recommendedName>
        <fullName evidence="4">NmrA-like domain-containing protein</fullName>
    </recommendedName>
</protein>
<keyword evidence="3" id="KW-0812">Transmembrane</keyword>
<evidence type="ECO:0000259" key="4">
    <source>
        <dbReference type="Pfam" id="PF05368"/>
    </source>
</evidence>
<dbReference type="Gene3D" id="3.40.50.720">
    <property type="entry name" value="NAD(P)-binding Rossmann-like Domain"/>
    <property type="match status" value="1"/>
</dbReference>